<reference evidence="7" key="2">
    <citation type="submission" date="2021-04" db="EMBL/GenBank/DDBJ databases">
        <authorList>
            <person name="Gilroy R."/>
        </authorList>
    </citation>
    <scope>NUCLEOTIDE SEQUENCE</scope>
    <source>
        <strain evidence="7">ChiGjej1B1-98</strain>
    </source>
</reference>
<accession>A0A9D1YXK7</accession>
<feature type="DNA-binding region" description="H-T-H motif" evidence="4">
    <location>
        <begin position="56"/>
        <end position="75"/>
    </location>
</feature>
<feature type="domain" description="HTH tetR-type" evidence="6">
    <location>
        <begin position="33"/>
        <end position="93"/>
    </location>
</feature>
<reference evidence="7" key="1">
    <citation type="journal article" date="2021" name="PeerJ">
        <title>Extensive microbial diversity within the chicken gut microbiome revealed by metagenomics and culture.</title>
        <authorList>
            <person name="Gilroy R."/>
            <person name="Ravi A."/>
            <person name="Getino M."/>
            <person name="Pursley I."/>
            <person name="Horton D.L."/>
            <person name="Alikhan N.F."/>
            <person name="Baker D."/>
            <person name="Gharbi K."/>
            <person name="Hall N."/>
            <person name="Watson M."/>
            <person name="Adriaenssens E.M."/>
            <person name="Foster-Nyarko E."/>
            <person name="Jarju S."/>
            <person name="Secka A."/>
            <person name="Antonio M."/>
            <person name="Oren A."/>
            <person name="Chaudhuri R.R."/>
            <person name="La Ragione R."/>
            <person name="Hildebrand F."/>
            <person name="Pallen M.J."/>
        </authorList>
    </citation>
    <scope>NUCLEOTIDE SEQUENCE</scope>
    <source>
        <strain evidence="7">ChiGjej1B1-98</strain>
    </source>
</reference>
<gene>
    <name evidence="7" type="ORF">H9830_15595</name>
</gene>
<dbReference type="PROSITE" id="PS50977">
    <property type="entry name" value="HTH_TETR_2"/>
    <property type="match status" value="1"/>
</dbReference>
<evidence type="ECO:0000259" key="6">
    <source>
        <dbReference type="PROSITE" id="PS50977"/>
    </source>
</evidence>
<evidence type="ECO:0000256" key="4">
    <source>
        <dbReference type="PROSITE-ProRule" id="PRU00335"/>
    </source>
</evidence>
<evidence type="ECO:0000313" key="8">
    <source>
        <dbReference type="Proteomes" id="UP000824005"/>
    </source>
</evidence>
<evidence type="ECO:0000256" key="1">
    <source>
        <dbReference type="ARBA" id="ARBA00023015"/>
    </source>
</evidence>
<evidence type="ECO:0000313" key="7">
    <source>
        <dbReference type="EMBL" id="HIY67689.1"/>
    </source>
</evidence>
<dbReference type="SUPFAM" id="SSF46689">
    <property type="entry name" value="Homeodomain-like"/>
    <property type="match status" value="1"/>
</dbReference>
<keyword evidence="3" id="KW-0804">Transcription</keyword>
<protein>
    <submittedName>
        <fullName evidence="7">TetR/AcrR family transcriptional regulator</fullName>
    </submittedName>
</protein>
<dbReference type="EMBL" id="DXDC01000471">
    <property type="protein sequence ID" value="HIY67689.1"/>
    <property type="molecule type" value="Genomic_DNA"/>
</dbReference>
<dbReference type="Gene3D" id="1.10.357.10">
    <property type="entry name" value="Tetracycline Repressor, domain 2"/>
    <property type="match status" value="1"/>
</dbReference>
<organism evidence="7 8">
    <name type="scientific">Candidatus Agrococcus pullicola</name>
    <dbReference type="NCBI Taxonomy" id="2838429"/>
    <lineage>
        <taxon>Bacteria</taxon>
        <taxon>Bacillati</taxon>
        <taxon>Actinomycetota</taxon>
        <taxon>Actinomycetes</taxon>
        <taxon>Micrococcales</taxon>
        <taxon>Microbacteriaceae</taxon>
        <taxon>Agrococcus</taxon>
    </lineage>
</organism>
<keyword evidence="1" id="KW-0805">Transcription regulation</keyword>
<dbReference type="InterPro" id="IPR050109">
    <property type="entry name" value="HTH-type_TetR-like_transc_reg"/>
</dbReference>
<sequence>MIESTPTSAASSNDDSNSTTRPPVQDRREAQKQRSREQILQAAEDLVAQQRSALFSVDELAAKADVSRRTIFNHFTSLDEVLITLASARLRHFVDRFGEVIHGIEPPVTRESLFDAGLRTLEGPDLLDTIAFFARSLGTDPGVIGHTDQLFHATLSRTGDELIGEIVRASSDLDEFDAEVAVAQVISGVSTAARHWARETDTVLTPESRERFGELLARVTATWPTASEPQISH</sequence>
<comment type="caution">
    <text evidence="7">The sequence shown here is derived from an EMBL/GenBank/DDBJ whole genome shotgun (WGS) entry which is preliminary data.</text>
</comment>
<dbReference type="InterPro" id="IPR001647">
    <property type="entry name" value="HTH_TetR"/>
</dbReference>
<dbReference type="PANTHER" id="PTHR30055">
    <property type="entry name" value="HTH-TYPE TRANSCRIPTIONAL REGULATOR RUTR"/>
    <property type="match status" value="1"/>
</dbReference>
<keyword evidence="2 4" id="KW-0238">DNA-binding</keyword>
<dbReference type="GO" id="GO:0003700">
    <property type="term" value="F:DNA-binding transcription factor activity"/>
    <property type="evidence" value="ECO:0007669"/>
    <property type="project" value="TreeGrafter"/>
</dbReference>
<dbReference type="Pfam" id="PF00440">
    <property type="entry name" value="TetR_N"/>
    <property type="match status" value="1"/>
</dbReference>
<evidence type="ECO:0000256" key="5">
    <source>
        <dbReference type="SAM" id="MobiDB-lite"/>
    </source>
</evidence>
<dbReference type="Proteomes" id="UP000824005">
    <property type="component" value="Unassembled WGS sequence"/>
</dbReference>
<dbReference type="InterPro" id="IPR009057">
    <property type="entry name" value="Homeodomain-like_sf"/>
</dbReference>
<feature type="region of interest" description="Disordered" evidence="5">
    <location>
        <begin position="1"/>
        <end position="36"/>
    </location>
</feature>
<dbReference type="GO" id="GO:0000976">
    <property type="term" value="F:transcription cis-regulatory region binding"/>
    <property type="evidence" value="ECO:0007669"/>
    <property type="project" value="TreeGrafter"/>
</dbReference>
<dbReference type="AlphaFoldDB" id="A0A9D1YXK7"/>
<evidence type="ECO:0000256" key="3">
    <source>
        <dbReference type="ARBA" id="ARBA00023163"/>
    </source>
</evidence>
<proteinExistence type="predicted"/>
<feature type="compositionally biased region" description="Basic and acidic residues" evidence="5">
    <location>
        <begin position="24"/>
        <end position="36"/>
    </location>
</feature>
<feature type="compositionally biased region" description="Low complexity" evidence="5">
    <location>
        <begin position="1"/>
        <end position="20"/>
    </location>
</feature>
<dbReference type="PANTHER" id="PTHR30055:SF238">
    <property type="entry name" value="MYCOFACTOCIN BIOSYNTHESIS TRANSCRIPTIONAL REGULATOR MFTR-RELATED"/>
    <property type="match status" value="1"/>
</dbReference>
<name>A0A9D1YXK7_9MICO</name>
<evidence type="ECO:0000256" key="2">
    <source>
        <dbReference type="ARBA" id="ARBA00023125"/>
    </source>
</evidence>